<keyword evidence="1" id="KW-0175">Coiled coil</keyword>
<feature type="coiled-coil region" evidence="1">
    <location>
        <begin position="62"/>
        <end position="96"/>
    </location>
</feature>
<organism evidence="2">
    <name type="scientific">Siphoviridae sp. ctprd3</name>
    <dbReference type="NCBI Taxonomy" id="2827943"/>
    <lineage>
        <taxon>Viruses</taxon>
        <taxon>Duplodnaviria</taxon>
        <taxon>Heunggongvirae</taxon>
        <taxon>Uroviricota</taxon>
        <taxon>Caudoviricetes</taxon>
    </lineage>
</organism>
<evidence type="ECO:0000256" key="1">
    <source>
        <dbReference type="SAM" id="Coils"/>
    </source>
</evidence>
<name>A0A8S5TAS0_9CAUD</name>
<protein>
    <submittedName>
        <fullName evidence="2">Uncharacterized protein</fullName>
    </submittedName>
</protein>
<proteinExistence type="predicted"/>
<reference evidence="2" key="1">
    <citation type="journal article" date="2021" name="Proc. Natl. Acad. Sci. U.S.A.">
        <title>A Catalog of Tens of Thousands of Viruses from Human Metagenomes Reveals Hidden Associations with Chronic Diseases.</title>
        <authorList>
            <person name="Tisza M.J."/>
            <person name="Buck C.B."/>
        </authorList>
    </citation>
    <scope>NUCLEOTIDE SEQUENCE</scope>
    <source>
        <strain evidence="2">Ctprd3</strain>
    </source>
</reference>
<evidence type="ECO:0000313" key="2">
    <source>
        <dbReference type="EMBL" id="DAF60131.1"/>
    </source>
</evidence>
<sequence>MSKARKNDVNKDIPEERITLRVLKNYSKMQEELCHLRKKTREQGYRLNELNNQLQRLHSKEVRCVLEKYRKLLLERDELREKNKALEQVVNQYDGLKRFFTNELNKKEEGKE</sequence>
<accession>A0A8S5TAS0</accession>
<dbReference type="EMBL" id="BK032783">
    <property type="protein sequence ID" value="DAF60131.1"/>
    <property type="molecule type" value="Genomic_DNA"/>
</dbReference>